<dbReference type="PROSITE" id="PS00697">
    <property type="entry name" value="DNA_LIGASE_A1"/>
    <property type="match status" value="1"/>
</dbReference>
<dbReference type="GO" id="GO:0003910">
    <property type="term" value="F:DNA ligase (ATP) activity"/>
    <property type="evidence" value="ECO:0007669"/>
    <property type="project" value="InterPro"/>
</dbReference>
<dbReference type="Pfam" id="PF01068">
    <property type="entry name" value="DNA_ligase_A_M"/>
    <property type="match status" value="1"/>
</dbReference>
<dbReference type="SUPFAM" id="SSF56091">
    <property type="entry name" value="DNA ligase/mRNA capping enzyme, catalytic domain"/>
    <property type="match status" value="1"/>
</dbReference>
<organism evidence="7 8">
    <name type="scientific">Aeromonas phage 60AhydR15PP</name>
    <dbReference type="NCBI Taxonomy" id="2163979"/>
    <lineage>
        <taxon>Viruses</taxon>
        <taxon>Duplodnaviria</taxon>
        <taxon>Heunggongvirae</taxon>
        <taxon>Uroviricota</taxon>
        <taxon>Caudoviricetes</taxon>
        <taxon>Pantevenvirales</taxon>
        <taxon>Straboviridae</taxon>
        <taxon>Tulanevirus</taxon>
        <taxon>Tulanevirus 60ahydrpp</taxon>
    </lineage>
</organism>
<evidence type="ECO:0000313" key="7">
    <source>
        <dbReference type="EMBL" id="AWH15747.1"/>
    </source>
</evidence>
<dbReference type="Proteomes" id="UP000246994">
    <property type="component" value="Segment"/>
</dbReference>
<keyword evidence="2 7" id="KW-0436">Ligase</keyword>
<keyword evidence="3" id="KW-0235">DNA replication</keyword>
<keyword evidence="5" id="KW-0234">DNA repair</keyword>
<sequence length="505" mass="57316">MHILDILNEISSTDSSKEKEKILNRNKENNLLKTVFTLAYNRQLTYGITPKGLNFGGSVGPMSLENFCDELVKKYSTRNLTGNAGIHYMQQMLDSMTSASCEVARRILSRDLNCGASVALGNKTWPGIIPEQPQFLAAPYSEKNLKKIRWPAIAQLKADGARCMALVSADGSQVSLVSRNGNEYLKLYDITSQLKELAQVVRETLPHYGDFVIDGELIHRAPFSASIKTAKQHTLDDLFGIPETNDEEEIESDRNKSNGLSNKALNGTISDVEQSEMIFNVWDIIPQEVYYEREKSKLYYENRFATLACLTEAFGGTQKYQNIQLIESEEVETYEQAIKIYQRYVDQDREGIILKNKDGLWANARTTDQIKFKVEVEIDLKIVEVYPHRKDKTKVGGFVLEDDSGQIRVRCGSGLKDTTHKKVNGAKVEIPISERHEYDRQALMLIKNELIGQIVQCKCNGLQERKGRKPNEAKFKLFLPIFQLIRRDKSKPNHIHDVFPDAILG</sequence>
<proteinExistence type="inferred from homology"/>
<evidence type="ECO:0000259" key="6">
    <source>
        <dbReference type="Pfam" id="PF01068"/>
    </source>
</evidence>
<evidence type="ECO:0000256" key="2">
    <source>
        <dbReference type="ARBA" id="ARBA00022598"/>
    </source>
</evidence>
<dbReference type="GO" id="GO:0006281">
    <property type="term" value="P:DNA repair"/>
    <property type="evidence" value="ECO:0007669"/>
    <property type="project" value="UniProtKB-KW"/>
</dbReference>
<dbReference type="InterPro" id="IPR012310">
    <property type="entry name" value="DNA_ligase_ATP-dep_cent"/>
</dbReference>
<dbReference type="KEGG" id="vg:65113588"/>
<feature type="domain" description="ATP-dependent DNA ligase family profile" evidence="6">
    <location>
        <begin position="136"/>
        <end position="373"/>
    </location>
</feature>
<keyword evidence="4" id="KW-0227">DNA damage</keyword>
<reference evidence="7 8" key="1">
    <citation type="submission" date="2018-04" db="EMBL/GenBank/DDBJ databases">
        <title>Complete genome sequences of new Aeromonas and Pseudomonas phages promising in phage therapy dedicated to aquaculture.</title>
        <authorList>
            <person name="Kolsut J."/>
            <person name="Wojcik E."/>
            <person name="Wojtasik A."/>
            <person name="Dastych J."/>
        </authorList>
    </citation>
    <scope>NUCLEOTIDE SEQUENCE [LARGE SCALE GENOMIC DNA]</scope>
</reference>
<dbReference type="InterPro" id="IPR050326">
    <property type="entry name" value="NAD_dep_DNA_ligaseB"/>
</dbReference>
<keyword evidence="8" id="KW-1185">Reference proteome</keyword>
<evidence type="ECO:0000256" key="1">
    <source>
        <dbReference type="ARBA" id="ARBA00007572"/>
    </source>
</evidence>
<dbReference type="GO" id="GO:0005524">
    <property type="term" value="F:ATP binding"/>
    <property type="evidence" value="ECO:0007669"/>
    <property type="project" value="InterPro"/>
</dbReference>
<comment type="similarity">
    <text evidence="1">Belongs to the ATP-dependent DNA ligase family.</text>
</comment>
<evidence type="ECO:0000256" key="4">
    <source>
        <dbReference type="ARBA" id="ARBA00022763"/>
    </source>
</evidence>
<dbReference type="Gene3D" id="3.30.470.30">
    <property type="entry name" value="DNA ligase/mRNA capping enzyme"/>
    <property type="match status" value="1"/>
</dbReference>
<dbReference type="RefSeq" id="YP_010095951.1">
    <property type="nucleotide sequence ID" value="NC_055747.1"/>
</dbReference>
<dbReference type="PANTHER" id="PTHR47810:SF1">
    <property type="entry name" value="DNA LIGASE B"/>
    <property type="match status" value="1"/>
</dbReference>
<dbReference type="GO" id="GO:0006310">
    <property type="term" value="P:DNA recombination"/>
    <property type="evidence" value="ECO:0007669"/>
    <property type="project" value="InterPro"/>
</dbReference>
<evidence type="ECO:0000256" key="3">
    <source>
        <dbReference type="ARBA" id="ARBA00022705"/>
    </source>
</evidence>
<evidence type="ECO:0000313" key="8">
    <source>
        <dbReference type="Proteomes" id="UP000246994"/>
    </source>
</evidence>
<dbReference type="EMBL" id="MH179477">
    <property type="protein sequence ID" value="AWH15747.1"/>
    <property type="molecule type" value="Genomic_DNA"/>
</dbReference>
<protein>
    <submittedName>
        <fullName evidence="7">DNA ligase</fullName>
    </submittedName>
</protein>
<evidence type="ECO:0000256" key="5">
    <source>
        <dbReference type="ARBA" id="ARBA00023204"/>
    </source>
</evidence>
<dbReference type="InterPro" id="IPR016059">
    <property type="entry name" value="DNA_ligase_ATP-dep_CS"/>
</dbReference>
<name>A0A2S1PGQ3_9CAUD</name>
<accession>A0A2S1PGQ3</accession>
<dbReference type="GeneID" id="65113588"/>
<dbReference type="GO" id="GO:0006260">
    <property type="term" value="P:DNA replication"/>
    <property type="evidence" value="ECO:0007669"/>
    <property type="project" value="UniProtKB-KW"/>
</dbReference>
<dbReference type="PANTHER" id="PTHR47810">
    <property type="entry name" value="DNA LIGASE"/>
    <property type="match status" value="1"/>
</dbReference>